<dbReference type="PATRIC" id="fig|1203554.3.peg.2015"/>
<name>S3BV28_9BURK</name>
<dbReference type="EMBL" id="ATCF01000028">
    <property type="protein sequence ID" value="EPD97987.1"/>
    <property type="molecule type" value="Genomic_DNA"/>
</dbReference>
<keyword evidence="3" id="KW-1185">Reference proteome</keyword>
<dbReference type="AlphaFoldDB" id="S3BV28"/>
<evidence type="ECO:0000313" key="3">
    <source>
        <dbReference type="Proteomes" id="UP000014400"/>
    </source>
</evidence>
<protein>
    <recommendedName>
        <fullName evidence="4">Autotransporter domain-containing protein</fullName>
    </recommendedName>
</protein>
<feature type="region of interest" description="Disordered" evidence="1">
    <location>
        <begin position="351"/>
        <end position="376"/>
    </location>
</feature>
<sequence>MKTTECTSECARGVGRSVHSTFVFPHHLGVRLVSRGGLRSGGLPCLSALSLSLMTAGFLFCGAASPVLANSVYGDISDPYMVSDHVVIEDYADHSSTNVTQSGHLELSGAYFCTANLEVSGQLTVGSGAQLENVYGLAGEFAGTAELHSGARLQVEVDGYAELWEVVSRGGLLILSATATEASEFTSNAEVHIQKLTADMERTLVTVGEDNAQADQFSTLMIEELAVSSGGHLDIRVGSGGAFVWSRAAFDDGNEAGTDPIENFFFTPAAAPQGAVRVQKNASLTRGMSIAVGGSSTEREAASNRWNLWVGSGGVLSIEGEHTTLTLEDGTKARFEAGSTLLLSSLTRTDEDDTLQDAEDGADLPASSRSADRKAASGVPAAGTTFKVEGLDLSRAEVSGLENLTLKVEGLLETGGLYFDASGAVVGVLGSPTFEGPLAAVLQELYENRTSLLVPSFYRTLFTNTSDVVEGTMMAVATAASSTGTNERLMQNAVSTSMRLASAARMAEAQAARAAEIRSLEAQRAASRKAAADSEKADPDWTERLKAWRTNLQEHLPAVVQDVPVFIGASAGSTKVDVSTPVSKRFTVKSEDTTFDAAVIFGREDWRVGLMGSFTTRSLDTLYKQGAAAELGVDSESDEASASFFVRRRLGNGWGTVDLTWLEADDRYRMGAAREYLEMEKLKRRIYSSGFLYEQPLFAGSALSGSGPDRSWVISGFAGLRYLRVDTAEGTWRSPAGAVLTIREASAQAVAATAGGVITGALHFAPGAGYWGQVKPRRLDVSLTAALNSTVGGDRDVMVQGPAGGSTSSATVMTAAEPERFQWNAELAAGIEWRDSRLDFSGFASRAGSSVRSAGGSVKMSWRLNLL</sequence>
<evidence type="ECO:0000313" key="2">
    <source>
        <dbReference type="EMBL" id="EPD97987.1"/>
    </source>
</evidence>
<dbReference type="eggNOG" id="ENOG5030YGH">
    <property type="taxonomic scope" value="Bacteria"/>
</dbReference>
<accession>S3BV28</accession>
<evidence type="ECO:0000256" key="1">
    <source>
        <dbReference type="SAM" id="MobiDB-lite"/>
    </source>
</evidence>
<reference evidence="2 3" key="1">
    <citation type="submission" date="2013-04" db="EMBL/GenBank/DDBJ databases">
        <title>The Genome Sequence of Sutterella wadsworthensis HGA0223.</title>
        <authorList>
            <consortium name="The Broad Institute Genomics Platform"/>
            <person name="Earl A."/>
            <person name="Ward D."/>
            <person name="Feldgarden M."/>
            <person name="Gevers D."/>
            <person name="Schmidt T.M."/>
            <person name="Dover J."/>
            <person name="Dai D."/>
            <person name="Walker B."/>
            <person name="Young S."/>
            <person name="Zeng Q."/>
            <person name="Gargeya S."/>
            <person name="Fitzgerald M."/>
            <person name="Haas B."/>
            <person name="Abouelleil A."/>
            <person name="Allen A.W."/>
            <person name="Alvarado L."/>
            <person name="Arachchi H.M."/>
            <person name="Berlin A.M."/>
            <person name="Chapman S.B."/>
            <person name="Gainer-Dewar J."/>
            <person name="Goldberg J."/>
            <person name="Griggs A."/>
            <person name="Gujja S."/>
            <person name="Hansen M."/>
            <person name="Howarth C."/>
            <person name="Imamovic A."/>
            <person name="Ireland A."/>
            <person name="Larimer J."/>
            <person name="McCowan C."/>
            <person name="Murphy C."/>
            <person name="Pearson M."/>
            <person name="Poon T.W."/>
            <person name="Priest M."/>
            <person name="Roberts A."/>
            <person name="Saif S."/>
            <person name="Shea T."/>
            <person name="Sisk P."/>
            <person name="Sykes S."/>
            <person name="Wortman J."/>
            <person name="Nusbaum C."/>
            <person name="Birren B."/>
        </authorList>
    </citation>
    <scope>NUCLEOTIDE SEQUENCE [LARGE SCALE GENOMIC DNA]</scope>
    <source>
        <strain evidence="2 3">HGA0223</strain>
    </source>
</reference>
<proteinExistence type="predicted"/>
<feature type="compositionally biased region" description="Acidic residues" evidence="1">
    <location>
        <begin position="351"/>
        <end position="362"/>
    </location>
</feature>
<comment type="caution">
    <text evidence="2">The sequence shown here is derived from an EMBL/GenBank/DDBJ whole genome shotgun (WGS) entry which is preliminary data.</text>
</comment>
<organism evidence="2 3">
    <name type="scientific">Sutterella wadsworthensis HGA0223</name>
    <dbReference type="NCBI Taxonomy" id="1203554"/>
    <lineage>
        <taxon>Bacteria</taxon>
        <taxon>Pseudomonadati</taxon>
        <taxon>Pseudomonadota</taxon>
        <taxon>Betaproteobacteria</taxon>
        <taxon>Burkholderiales</taxon>
        <taxon>Sutterellaceae</taxon>
        <taxon>Sutterella</taxon>
    </lineage>
</organism>
<dbReference type="HOGENOM" id="CLU_338863_0_0_4"/>
<gene>
    <name evidence="2" type="ORF">HMPREF1476_01932</name>
</gene>
<evidence type="ECO:0008006" key="4">
    <source>
        <dbReference type="Google" id="ProtNLM"/>
    </source>
</evidence>
<dbReference type="Proteomes" id="UP000014400">
    <property type="component" value="Unassembled WGS sequence"/>
</dbReference>